<feature type="region of interest" description="Disordered" evidence="1">
    <location>
        <begin position="1"/>
        <end position="20"/>
    </location>
</feature>
<evidence type="ECO:0000313" key="4">
    <source>
        <dbReference type="Proteomes" id="UP000076660"/>
    </source>
</evidence>
<dbReference type="OrthoDB" id="3638090at2"/>
<evidence type="ECO:0000313" key="3">
    <source>
        <dbReference type="EMBL" id="ONF72933.1"/>
    </source>
</evidence>
<comment type="caution">
    <text evidence="3">The sequence shown here is derived from an EMBL/GenBank/DDBJ whole genome shotgun (WGS) entry which is preliminary data.</text>
</comment>
<reference evidence="3 4" key="1">
    <citation type="submission" date="2016-12" db="EMBL/GenBank/DDBJ databases">
        <title>Amycolatopsis keratiniphila subsp. keratiniphila genome sequencing and assembly.</title>
        <authorList>
            <person name="Mayilraj S."/>
            <person name="Kaur N."/>
        </authorList>
    </citation>
    <scope>NUCLEOTIDE SEQUENCE [LARGE SCALE GENOMIC DNA]</scope>
    <source>
        <strain evidence="3 4">DSM 44409</strain>
    </source>
</reference>
<name>A0A1W2LZX6_9PSEU</name>
<dbReference type="Pfam" id="PF19575">
    <property type="entry name" value="HTH_58"/>
    <property type="match status" value="2"/>
</dbReference>
<organism evidence="3 4">
    <name type="scientific">Amycolatopsis keratiniphila subsp. keratiniphila</name>
    <dbReference type="NCBI Taxonomy" id="227715"/>
    <lineage>
        <taxon>Bacteria</taxon>
        <taxon>Bacillati</taxon>
        <taxon>Actinomycetota</taxon>
        <taxon>Actinomycetes</taxon>
        <taxon>Pseudonocardiales</taxon>
        <taxon>Pseudonocardiaceae</taxon>
        <taxon>Amycolatopsis</taxon>
        <taxon>Amycolatopsis japonica group</taxon>
    </lineage>
</organism>
<dbReference type="Proteomes" id="UP000076660">
    <property type="component" value="Unassembled WGS sequence"/>
</dbReference>
<feature type="domain" description="Helix-turn-helix" evidence="2">
    <location>
        <begin position="71"/>
        <end position="111"/>
    </location>
</feature>
<dbReference type="RefSeq" id="WP_076857281.1">
    <property type="nucleotide sequence ID" value="NZ_LQMT02000009.1"/>
</dbReference>
<proteinExistence type="predicted"/>
<sequence>MTDDEAGEDTAQGGAPLAPAELVRRYHEGETIEGLAEDLGVSYRKVRTTLLEAGVTLRPPKVRLPPTPPGLVHAYLSGRNIRQLAETYGMTYSQTRRILLAEGVVLRPRGRH</sequence>
<accession>A0A1W2LZX6</accession>
<dbReference type="EMBL" id="LQMT02000009">
    <property type="protein sequence ID" value="ONF72933.1"/>
    <property type="molecule type" value="Genomic_DNA"/>
</dbReference>
<evidence type="ECO:0000256" key="1">
    <source>
        <dbReference type="SAM" id="MobiDB-lite"/>
    </source>
</evidence>
<protein>
    <recommendedName>
        <fullName evidence="2">Helix-turn-helix domain-containing protein</fullName>
    </recommendedName>
</protein>
<gene>
    <name evidence="3" type="ORF">AVR91_0208130</name>
</gene>
<dbReference type="InterPro" id="IPR045745">
    <property type="entry name" value="HTH_58_Actinobacteria-type"/>
</dbReference>
<dbReference type="AlphaFoldDB" id="A0A1W2LZX6"/>
<feature type="domain" description="Helix-turn-helix" evidence="2">
    <location>
        <begin position="20"/>
        <end position="59"/>
    </location>
</feature>
<evidence type="ECO:0000259" key="2">
    <source>
        <dbReference type="Pfam" id="PF19575"/>
    </source>
</evidence>